<sequence length="141" mass="15384">MLKKSRLIGRLLIPLLIACLAESVSAKIELPDAVKTIASAQYFSTGYNGFIAHKSAGEQALRTVASSPDATGKLLDIARSPSTTLAGRLYAACGLKQQEYSDRDIIFTPFFHFTVSVLRGDVLTQESFQDLYSRITTYGCN</sequence>
<accession>A0A3P8KL86</accession>
<evidence type="ECO:0000256" key="1">
    <source>
        <dbReference type="SAM" id="SignalP"/>
    </source>
</evidence>
<evidence type="ECO:0000313" key="2">
    <source>
        <dbReference type="EMBL" id="VDR27401.1"/>
    </source>
</evidence>
<reference evidence="2 3" key="1">
    <citation type="submission" date="2018-12" db="EMBL/GenBank/DDBJ databases">
        <authorList>
            <consortium name="Pathogen Informatics"/>
        </authorList>
    </citation>
    <scope>NUCLEOTIDE SEQUENCE [LARGE SCALE GENOMIC DNA]</scope>
    <source>
        <strain evidence="2 3">NCTC13098</strain>
    </source>
</reference>
<feature type="signal peptide" evidence="1">
    <location>
        <begin position="1"/>
        <end position="26"/>
    </location>
</feature>
<gene>
    <name evidence="2" type="ORF">NCTC13098_03770</name>
</gene>
<keyword evidence="1" id="KW-0732">Signal</keyword>
<protein>
    <submittedName>
        <fullName evidence="2">Uncharacterized protein</fullName>
    </submittedName>
</protein>
<dbReference type="Proteomes" id="UP000274346">
    <property type="component" value="Chromosome"/>
</dbReference>
<dbReference type="EMBL" id="LR131271">
    <property type="protein sequence ID" value="VDR27401.1"/>
    <property type="molecule type" value="Genomic_DNA"/>
</dbReference>
<organism evidence="2 3">
    <name type="scientific">Raoultella terrigena</name>
    <name type="common">Klebsiella terrigena</name>
    <dbReference type="NCBI Taxonomy" id="577"/>
    <lineage>
        <taxon>Bacteria</taxon>
        <taxon>Pseudomonadati</taxon>
        <taxon>Pseudomonadota</taxon>
        <taxon>Gammaproteobacteria</taxon>
        <taxon>Enterobacterales</taxon>
        <taxon>Enterobacteriaceae</taxon>
        <taxon>Klebsiella/Raoultella group</taxon>
        <taxon>Raoultella</taxon>
    </lineage>
</organism>
<name>A0A3P8KL86_RAOTE</name>
<evidence type="ECO:0000313" key="3">
    <source>
        <dbReference type="Proteomes" id="UP000274346"/>
    </source>
</evidence>
<proteinExistence type="predicted"/>
<feature type="chain" id="PRO_5018301690" evidence="1">
    <location>
        <begin position="27"/>
        <end position="141"/>
    </location>
</feature>
<dbReference type="KEGG" id="rtg:NCTC13098_03770"/>
<dbReference type="AlphaFoldDB" id="A0A3P8KL86"/>